<dbReference type="RefSeq" id="WP_014111578.1">
    <property type="nucleotide sequence ID" value="NC_016043.1"/>
</dbReference>
<dbReference type="InterPro" id="IPR008927">
    <property type="entry name" value="6-PGluconate_DH-like_C_sf"/>
</dbReference>
<dbReference type="GO" id="GO:0055129">
    <property type="term" value="P:L-proline biosynthetic process"/>
    <property type="evidence" value="ECO:0007669"/>
    <property type="project" value="UniProtKB-UniRule"/>
</dbReference>
<dbReference type="GO" id="GO:0005737">
    <property type="term" value="C:cytoplasm"/>
    <property type="evidence" value="ECO:0007669"/>
    <property type="project" value="UniProtKB-SubCell"/>
</dbReference>
<dbReference type="SUPFAM" id="SSF48179">
    <property type="entry name" value="6-phosphogluconate dehydrogenase C-terminal domain-like"/>
    <property type="match status" value="1"/>
</dbReference>
<feature type="binding site" evidence="6">
    <location>
        <begin position="71"/>
        <end position="74"/>
    </location>
    <ligand>
        <name>NADP(+)</name>
        <dbReference type="ChEBI" id="CHEBI:58349"/>
    </ligand>
</feature>
<dbReference type="Gene3D" id="3.40.50.720">
    <property type="entry name" value="NAD(P)-binding Rossmann-like Domain"/>
    <property type="match status" value="1"/>
</dbReference>
<keyword evidence="11" id="KW-1185">Reference proteome</keyword>
<dbReference type="EMBL" id="CP003059">
    <property type="protein sequence ID" value="AEP36682.1"/>
    <property type="molecule type" value="Genomic_DNA"/>
</dbReference>
<comment type="catalytic activity">
    <reaction evidence="4">
        <text>L-proline + NAD(+) = (S)-1-pyrroline-5-carboxylate + NADH + 2 H(+)</text>
        <dbReference type="Rhea" id="RHEA:14105"/>
        <dbReference type="ChEBI" id="CHEBI:15378"/>
        <dbReference type="ChEBI" id="CHEBI:17388"/>
        <dbReference type="ChEBI" id="CHEBI:57540"/>
        <dbReference type="ChEBI" id="CHEBI:57945"/>
        <dbReference type="ChEBI" id="CHEBI:60039"/>
        <dbReference type="EC" id="1.5.1.2"/>
    </reaction>
</comment>
<keyword evidence="4 7" id="KW-0641">Proline biosynthesis</keyword>
<dbReference type="Pfam" id="PF14748">
    <property type="entry name" value="P5CR_dimer"/>
    <property type="match status" value="1"/>
</dbReference>
<reference key="1">
    <citation type="submission" date="2011-09" db="EMBL/GenBank/DDBJ databases">
        <title>Genomic characterization of the Taylorella genus.</title>
        <authorList>
            <person name="Hebert L."/>
            <person name="Moumen B."/>
            <person name="Pons N."/>
            <person name="Duquesne F."/>
            <person name="Breuil M.-F."/>
            <person name="Goux D."/>
            <person name="Batto J.-M."/>
            <person name="Renault P."/>
            <person name="Laugier C."/>
            <person name="Petry S."/>
        </authorList>
    </citation>
    <scope>NUCLEOTIDE SEQUENCE</scope>
    <source>
        <strain>MCE3</strain>
    </source>
</reference>
<dbReference type="PIRSF" id="PIRSF000193">
    <property type="entry name" value="Pyrrol-5-carb_rd"/>
    <property type="match status" value="1"/>
</dbReference>
<comment type="function">
    <text evidence="4">Catalyzes the reduction of 1-pyrroline-5-carboxylate (PCA) to L-proline.</text>
</comment>
<keyword evidence="4" id="KW-0963">Cytoplasm</keyword>
<dbReference type="STRING" id="1008459.TASI_0913"/>
<evidence type="ECO:0000256" key="2">
    <source>
        <dbReference type="ARBA" id="ARBA00022857"/>
    </source>
</evidence>
<dbReference type="HAMAP" id="MF_01925">
    <property type="entry name" value="P5C_reductase"/>
    <property type="match status" value="1"/>
</dbReference>
<sequence length="273" mass="29401">MSDIAFLGGGNMASAIMNGINRGIKSGDLPQLIVDVFDKNKDKLEIWASLGASGLLNVQENLSNTKLWILAVKPQNMRELCESIAKYIREDTLILSVAAGLSTEVISSWLSGHKKIVRCMPNTPTSLGMGATGIFAPKSVSEQEYSMIKSILRTTGLTIELQDESLMDSVGALSGSGPAYIFYFIEALVEGGVELGLDRNTSEELAIKTVVGAGLLASNSDTPVSKLRENVTSKGGTTRAALDVFEKHNFKEIVKEAMKAARNRSEQLSKENN</sequence>
<dbReference type="GO" id="GO:0004735">
    <property type="term" value="F:pyrroline-5-carboxylate reductase activity"/>
    <property type="evidence" value="ECO:0007669"/>
    <property type="project" value="UniProtKB-UniRule"/>
</dbReference>
<keyword evidence="4 7" id="KW-0028">Amino-acid biosynthesis</keyword>
<dbReference type="Proteomes" id="UP000009284">
    <property type="component" value="Chromosome"/>
</dbReference>
<dbReference type="eggNOG" id="COG0345">
    <property type="taxonomic scope" value="Bacteria"/>
</dbReference>
<feature type="domain" description="Pyrroline-5-carboxylate reductase dimerisation" evidence="9">
    <location>
        <begin position="164"/>
        <end position="268"/>
    </location>
</feature>
<evidence type="ECO:0000313" key="10">
    <source>
        <dbReference type="EMBL" id="AEP36682.1"/>
    </source>
</evidence>
<evidence type="ECO:0000256" key="3">
    <source>
        <dbReference type="ARBA" id="ARBA00023002"/>
    </source>
</evidence>
<dbReference type="EC" id="1.5.1.2" evidence="4 5"/>
<dbReference type="NCBIfam" id="TIGR00112">
    <property type="entry name" value="proC"/>
    <property type="match status" value="1"/>
</dbReference>
<comment type="similarity">
    <text evidence="1 4 7">Belongs to the pyrroline-5-carboxylate reductase family.</text>
</comment>
<evidence type="ECO:0000256" key="1">
    <source>
        <dbReference type="ARBA" id="ARBA00005525"/>
    </source>
</evidence>
<evidence type="ECO:0000256" key="4">
    <source>
        <dbReference type="HAMAP-Rule" id="MF_01925"/>
    </source>
</evidence>
<dbReference type="HOGENOM" id="CLU_042344_0_1_4"/>
<evidence type="ECO:0000256" key="5">
    <source>
        <dbReference type="NCBIfam" id="TIGR00112"/>
    </source>
</evidence>
<evidence type="ECO:0000313" key="11">
    <source>
        <dbReference type="Proteomes" id="UP000009284"/>
    </source>
</evidence>
<dbReference type="PANTHER" id="PTHR11645:SF0">
    <property type="entry name" value="PYRROLINE-5-CARBOXYLATE REDUCTASE 3"/>
    <property type="match status" value="1"/>
</dbReference>
<comment type="pathway">
    <text evidence="4 7">Amino-acid biosynthesis; L-proline biosynthesis; L-proline from L-glutamate 5-semialdehyde: step 1/1.</text>
</comment>
<comment type="subcellular location">
    <subcellularLocation>
        <location evidence="4">Cytoplasm</location>
    </subcellularLocation>
</comment>
<evidence type="ECO:0000259" key="8">
    <source>
        <dbReference type="Pfam" id="PF03807"/>
    </source>
</evidence>
<dbReference type="OrthoDB" id="9805754at2"/>
<proteinExistence type="inferred from homology"/>
<evidence type="ECO:0000256" key="6">
    <source>
        <dbReference type="PIRSR" id="PIRSR000193-1"/>
    </source>
</evidence>
<keyword evidence="3 4" id="KW-0560">Oxidoreductase</keyword>
<evidence type="ECO:0000259" key="9">
    <source>
        <dbReference type="Pfam" id="PF14748"/>
    </source>
</evidence>
<organism evidence="10 11">
    <name type="scientific">Taylorella asinigenitalis (strain MCE3)</name>
    <dbReference type="NCBI Taxonomy" id="1008459"/>
    <lineage>
        <taxon>Bacteria</taxon>
        <taxon>Pseudomonadati</taxon>
        <taxon>Pseudomonadota</taxon>
        <taxon>Betaproteobacteria</taxon>
        <taxon>Burkholderiales</taxon>
        <taxon>Alcaligenaceae</taxon>
        <taxon>Taylorella</taxon>
    </lineage>
</organism>
<dbReference type="SUPFAM" id="SSF51735">
    <property type="entry name" value="NAD(P)-binding Rossmann-fold domains"/>
    <property type="match status" value="1"/>
</dbReference>
<protein>
    <recommendedName>
        <fullName evidence="4 5">Pyrroline-5-carboxylate reductase</fullName>
        <shortName evidence="4">P5C reductase</shortName>
        <shortName evidence="4">P5CR</shortName>
        <ecNumber evidence="4 5">1.5.1.2</ecNumber>
    </recommendedName>
    <alternativeName>
        <fullName evidence="4">PCA reductase</fullName>
    </alternativeName>
</protein>
<gene>
    <name evidence="4" type="primary">proC</name>
    <name evidence="10" type="ordered locus">TASI_0913</name>
</gene>
<evidence type="ECO:0000256" key="7">
    <source>
        <dbReference type="RuleBase" id="RU003903"/>
    </source>
</evidence>
<dbReference type="FunFam" id="1.10.3730.10:FF:000001">
    <property type="entry name" value="Pyrroline-5-carboxylate reductase"/>
    <property type="match status" value="1"/>
</dbReference>
<dbReference type="PANTHER" id="PTHR11645">
    <property type="entry name" value="PYRROLINE-5-CARBOXYLATE REDUCTASE"/>
    <property type="match status" value="1"/>
</dbReference>
<dbReference type="PROSITE" id="PS00521">
    <property type="entry name" value="P5CR"/>
    <property type="match status" value="1"/>
</dbReference>
<accession>G4Q9R6</accession>
<dbReference type="Pfam" id="PF03807">
    <property type="entry name" value="F420_oxidored"/>
    <property type="match status" value="1"/>
</dbReference>
<dbReference type="InterPro" id="IPR000304">
    <property type="entry name" value="Pyrroline-COOH_reductase"/>
</dbReference>
<dbReference type="InterPro" id="IPR029036">
    <property type="entry name" value="P5CR_dimer"/>
</dbReference>
<dbReference type="InterPro" id="IPR036291">
    <property type="entry name" value="NAD(P)-bd_dom_sf"/>
</dbReference>
<name>G4Q9R6_TAYAM</name>
<dbReference type="InterPro" id="IPR053790">
    <property type="entry name" value="P5CR-like_CS"/>
</dbReference>
<reference evidence="10 11" key="2">
    <citation type="journal article" date="2012" name="PLoS ONE">
        <title>Genomic characterization of the taylorella genus.</title>
        <authorList>
            <person name="Hebert L."/>
            <person name="Moumen B."/>
            <person name="Pons N."/>
            <person name="Duquesne F."/>
            <person name="Breuil M.F."/>
            <person name="Goux D."/>
            <person name="Batto J.M."/>
            <person name="Laugier C."/>
            <person name="Renault P."/>
            <person name="Petry S."/>
        </authorList>
    </citation>
    <scope>NUCLEOTIDE SEQUENCE [LARGE SCALE GENOMIC DNA]</scope>
    <source>
        <strain evidence="10 11">MCE3</strain>
    </source>
</reference>
<keyword evidence="2 4" id="KW-0521">NADP</keyword>
<comment type="catalytic activity">
    <reaction evidence="4 7">
        <text>L-proline + NADP(+) = (S)-1-pyrroline-5-carboxylate + NADPH + 2 H(+)</text>
        <dbReference type="Rhea" id="RHEA:14109"/>
        <dbReference type="ChEBI" id="CHEBI:15378"/>
        <dbReference type="ChEBI" id="CHEBI:17388"/>
        <dbReference type="ChEBI" id="CHEBI:57783"/>
        <dbReference type="ChEBI" id="CHEBI:58349"/>
        <dbReference type="ChEBI" id="CHEBI:60039"/>
        <dbReference type="EC" id="1.5.1.2"/>
    </reaction>
</comment>
<dbReference type="AlphaFoldDB" id="G4Q9R6"/>
<dbReference type="UniPathway" id="UPA00098">
    <property type="reaction ID" value="UER00361"/>
</dbReference>
<dbReference type="KEGG" id="tas:TASI_0913"/>
<feature type="domain" description="Pyrroline-5-carboxylate reductase catalytic N-terminal" evidence="8">
    <location>
        <begin position="4"/>
        <end position="100"/>
    </location>
</feature>
<dbReference type="Gene3D" id="1.10.3730.10">
    <property type="entry name" value="ProC C-terminal domain-like"/>
    <property type="match status" value="1"/>
</dbReference>
<feature type="binding site" evidence="6">
    <location>
        <begin position="7"/>
        <end position="12"/>
    </location>
    <ligand>
        <name>NADP(+)</name>
        <dbReference type="ChEBI" id="CHEBI:58349"/>
    </ligand>
</feature>
<dbReference type="InterPro" id="IPR028939">
    <property type="entry name" value="P5C_Rdtase_cat_N"/>
</dbReference>